<feature type="region of interest" description="Disordered" evidence="1">
    <location>
        <begin position="453"/>
        <end position="485"/>
    </location>
</feature>
<reference evidence="5" key="1">
    <citation type="submission" date="2016-10" db="EMBL/GenBank/DDBJ databases">
        <authorList>
            <person name="Varghese N."/>
            <person name="Submissions S."/>
        </authorList>
    </citation>
    <scope>NUCLEOTIDE SEQUENCE [LARGE SCALE GENOMIC DNA]</scope>
    <source>
        <strain evidence="5">DSM 25030</strain>
    </source>
</reference>
<evidence type="ECO:0000259" key="3">
    <source>
        <dbReference type="Pfam" id="PF05569"/>
    </source>
</evidence>
<evidence type="ECO:0000313" key="4">
    <source>
        <dbReference type="EMBL" id="SDW82638.1"/>
    </source>
</evidence>
<feature type="transmembrane region" description="Helical" evidence="2">
    <location>
        <begin position="6"/>
        <end position="22"/>
    </location>
</feature>
<sequence length="567" mass="64065">MLPFILKSTACLAIFLAFYKLVLENENMHHFKRFYLIGALLAALIIPNIVFVEYVEVAQSATILHPVTDINDAPQPLVETADTEWSEILWGIYALGVVVFAIRFFKNLGQIGYRIRKNPKLKQQSTTRVLMGQPIPPHTFFSYIFLNKRQYEDHNIPEEVLLHEETHAKQKHSLDILLIEMAQVIFWFNPLIYFLKYSIKLNHEFLADQAVVNRSQDRAQYQNTLLSYLSHDSFETHQSIGIANAINYSSIKKRFTVMKTNTSKTSFVLRSFLLLPLTALLLFGFSSSIEVPKNSDIENDPAPIEIQADNSGSEVFFNKNNTQTINPIEIQIDKNGKLWLQSKEVSITDLSDELEKLNGHLTFDERKNIIRSIVQVEANTPKAVISKIDKALAEYGSATINILGPKETPQQSASREEMKAYNKLAKKYNAMDRNNMAIQKKEVMRLKEIYGKMSKKQREDAEPFPDFPPPPPAPGSPKAPKPTKEVIEVNPNNPPVPPAPPAPPKPIEHVKEMAQKGASFTYNGKAISAKEAIEVVQKNQHINIDAREANGANPVVKISTDPIVIEN</sequence>
<evidence type="ECO:0000256" key="2">
    <source>
        <dbReference type="SAM" id="Phobius"/>
    </source>
</evidence>
<evidence type="ECO:0000256" key="1">
    <source>
        <dbReference type="SAM" id="MobiDB-lite"/>
    </source>
</evidence>
<dbReference type="PANTHER" id="PTHR34978">
    <property type="entry name" value="POSSIBLE SENSOR-TRANSDUCER PROTEIN BLAR"/>
    <property type="match status" value="1"/>
</dbReference>
<dbReference type="Pfam" id="PF05569">
    <property type="entry name" value="Peptidase_M56"/>
    <property type="match status" value="1"/>
</dbReference>
<feature type="transmembrane region" description="Helical" evidence="2">
    <location>
        <begin position="88"/>
        <end position="105"/>
    </location>
</feature>
<keyword evidence="2" id="KW-0812">Transmembrane</keyword>
<feature type="transmembrane region" description="Helical" evidence="2">
    <location>
        <begin position="34"/>
        <end position="52"/>
    </location>
</feature>
<feature type="transmembrane region" description="Helical" evidence="2">
    <location>
        <begin position="267"/>
        <end position="285"/>
    </location>
</feature>
<dbReference type="STRING" id="1073328.SAMN05216294_0999"/>
<name>A0A1H2WQ58_9FLAO</name>
<dbReference type="OrthoDB" id="1522859at2"/>
<dbReference type="InterPro" id="IPR052173">
    <property type="entry name" value="Beta-lactam_resp_regulator"/>
</dbReference>
<accession>A0A1H2WQ58</accession>
<feature type="compositionally biased region" description="Pro residues" evidence="1">
    <location>
        <begin position="465"/>
        <end position="480"/>
    </location>
</feature>
<proteinExistence type="predicted"/>
<feature type="domain" description="Peptidase M56" evidence="3">
    <location>
        <begin position="158"/>
        <end position="257"/>
    </location>
</feature>
<evidence type="ECO:0000313" key="5">
    <source>
        <dbReference type="Proteomes" id="UP000199592"/>
    </source>
</evidence>
<dbReference type="CDD" id="cd07341">
    <property type="entry name" value="M56_BlaR1_MecR1_like"/>
    <property type="match status" value="1"/>
</dbReference>
<keyword evidence="2" id="KW-1133">Transmembrane helix</keyword>
<keyword evidence="5" id="KW-1185">Reference proteome</keyword>
<dbReference type="PANTHER" id="PTHR34978:SF3">
    <property type="entry name" value="SLR0241 PROTEIN"/>
    <property type="match status" value="1"/>
</dbReference>
<keyword evidence="2" id="KW-0472">Membrane</keyword>
<dbReference type="Proteomes" id="UP000199592">
    <property type="component" value="Unassembled WGS sequence"/>
</dbReference>
<dbReference type="InterPro" id="IPR008756">
    <property type="entry name" value="Peptidase_M56"/>
</dbReference>
<dbReference type="EMBL" id="FNMY01000003">
    <property type="protein sequence ID" value="SDW82638.1"/>
    <property type="molecule type" value="Genomic_DNA"/>
</dbReference>
<protein>
    <submittedName>
        <fullName evidence="4">Signal transducer regulating beta-lactamase production, contains metallopeptidase domain</fullName>
    </submittedName>
</protein>
<dbReference type="AlphaFoldDB" id="A0A1H2WQ58"/>
<dbReference type="RefSeq" id="WP_090293281.1">
    <property type="nucleotide sequence ID" value="NZ_FNKI01000001.1"/>
</dbReference>
<organism evidence="4 5">
    <name type="scientific">Flagellimonas zhangzhouensis</name>
    <dbReference type="NCBI Taxonomy" id="1073328"/>
    <lineage>
        <taxon>Bacteria</taxon>
        <taxon>Pseudomonadati</taxon>
        <taxon>Bacteroidota</taxon>
        <taxon>Flavobacteriia</taxon>
        <taxon>Flavobacteriales</taxon>
        <taxon>Flavobacteriaceae</taxon>
        <taxon>Flagellimonas</taxon>
    </lineage>
</organism>
<gene>
    <name evidence="4" type="ORF">SAMN04487892_2379</name>
</gene>